<dbReference type="InterPro" id="IPR041679">
    <property type="entry name" value="DNA2/NAM7-like_C"/>
</dbReference>
<dbReference type="EMBL" id="JAUHQB010000003">
    <property type="protein sequence ID" value="MDN4483202.1"/>
    <property type="molecule type" value="Genomic_DNA"/>
</dbReference>
<dbReference type="Pfam" id="PF13195">
    <property type="entry name" value="DUF4011"/>
    <property type="match status" value="1"/>
</dbReference>
<dbReference type="GO" id="GO:0004386">
    <property type="term" value="F:helicase activity"/>
    <property type="evidence" value="ECO:0007669"/>
    <property type="project" value="InterPro"/>
</dbReference>
<organism evidence="6 7">
    <name type="scientific">Demequina lignilytica</name>
    <dbReference type="NCBI Taxonomy" id="3051663"/>
    <lineage>
        <taxon>Bacteria</taxon>
        <taxon>Bacillati</taxon>
        <taxon>Actinomycetota</taxon>
        <taxon>Actinomycetes</taxon>
        <taxon>Micrococcales</taxon>
        <taxon>Demequinaceae</taxon>
        <taxon>Demequina</taxon>
    </lineage>
</organism>
<feature type="region of interest" description="Disordered" evidence="1">
    <location>
        <begin position="139"/>
        <end position="186"/>
    </location>
</feature>
<dbReference type="InterPro" id="IPR047187">
    <property type="entry name" value="SF1_C_Upf1"/>
</dbReference>
<reference evidence="6 7" key="1">
    <citation type="submission" date="2023-06" db="EMBL/GenBank/DDBJ databases">
        <title>SYSU T0a273.</title>
        <authorList>
            <person name="Gao L."/>
            <person name="Fang B.-Z."/>
            <person name="Li W.-J."/>
        </authorList>
    </citation>
    <scope>NUCLEOTIDE SEQUENCE [LARGE SCALE GENOMIC DNA]</scope>
    <source>
        <strain evidence="6 7">SYSU T0a273</strain>
    </source>
</reference>
<dbReference type="Proteomes" id="UP001172756">
    <property type="component" value="Unassembled WGS sequence"/>
</dbReference>
<protein>
    <submittedName>
        <fullName evidence="6">DUF4011 domain-containing protein</fullName>
    </submittedName>
</protein>
<dbReference type="InterPro" id="IPR041650">
    <property type="entry name" value="HEPN_Swt1"/>
</dbReference>
<dbReference type="SUPFAM" id="SSF52540">
    <property type="entry name" value="P-loop containing nucleoside triphosphate hydrolases"/>
    <property type="match status" value="1"/>
</dbReference>
<evidence type="ECO:0000259" key="4">
    <source>
        <dbReference type="Pfam" id="PF18731"/>
    </source>
</evidence>
<evidence type="ECO:0000259" key="5">
    <source>
        <dbReference type="Pfam" id="PF18741"/>
    </source>
</evidence>
<dbReference type="Pfam" id="PF13087">
    <property type="entry name" value="AAA_12"/>
    <property type="match status" value="1"/>
</dbReference>
<name>A0AB35MHJ7_9MICO</name>
<feature type="domain" description="DNA2/NAM7 helicase helicase" evidence="2">
    <location>
        <begin position="873"/>
        <end position="936"/>
    </location>
</feature>
<dbReference type="InterPro" id="IPR027417">
    <property type="entry name" value="P-loop_NTPase"/>
</dbReference>
<sequence>MATPSEVVGQTLDAIADPLGAFIDGVMSEAAPGKDWVALLEARDEAQRGRPVRHSTSDPRFLLRVITENRHLFRGKLPDTGIAWASELRTMGNLWAHREEIDEQSARRCVDTAALLVHASGALDAASAIREFARDLEPVTGERESAAAERDADARAGTATSGSDDPGVQRGGPVTAGHTKVSHSPGSIEGGVFAPASLVLEGYGLTVMLAYIDGVNFALAHNRVSPLVAVVVENSSDTRVGLSSLEIELVAPTEDPLADPIRLGDLTLDPGESVQIDRAQLRMRLHPHAFAQLSEALPASEFALTVHTSRGRLHGTGPVPVLARTEWWAVSVHDALAAFVRPADRTIAALVSEASDILAERTGNASLLGYQGGSARAVEEARAVFDAMTGRRIRYIDPPPSFEGTGQKIRDHSDVLDGRFGTCLDLATTYAAALEFIGLNPVIVVAQGHAFAGFLADEGQLDELALPARTHANTIANLYDSGSLIAVETTETTASDQPRTFDSARNSGGRRIRSGLADMRYVLDVRAAHRRVRPLPTAAAASEPSDDSNPSVRLPTVAPGGGFRRPDVVPAPTIVPVERTADAFPPRVEKWRNALLDLSFRNPLLNLRTRTSGLDLHIPAGSLAEFEDGVAAGHPFRLIPHDKIAEVHQAQGARFAQDIETAELARILDEEHAVFCSTTIDRYTTRLTGLQRRARTVEQETGANNLYLTLGSLNWTDGTRERVDAPLFLLPVRLVGSRTRGFALQIEEGAYAVPNQCLLEKLRVSFNLKIPAYEEPQLDSSGIDLPDALQQIRLALLDAKLDFRVDEVAKVAIIQFSTLQMWQDLSANWAAFAENRVVRHLIETPTDSFGDADDEPAFDASLEADAFLPIPADGSQLEAIQWAAEGRSFVLEGPPGTGKSQTITNMIAHLLATGKRVLFVAEKQAALGVVKRRLDASGIGTFALDVHGRTQTPAEVRRQLRDALNASGEGNAAAWEALRAQYRALVAGLAQYPNAVHEVGPAGESAWTARQTVLALGAFGDHGTSPAADPSVVQSTDAAQRARDVAPRAAAAVQAMADNPRHHPWSLAGAGVSVREDSPQIVEALSALDAAVSALAQEPYFELAFALTTGEQFAAARRWLDGLASSEVPGPATAKSIVTEAWTTQVRDAQSALTVALEAAARGLDHFQPPVWDADLTTPLADAREADGKFFKGKRRRRIIEAITPLVSQGSTLEPKTLTSTLERAVEAQTALRAAVNAFHAVSGLNLPADFNPLVPGAATLPQERAQALHASAVLAYASPDVIAAAERLIDTWGVSDGPAALHYNAPPTLDNAPLTTPPQPAPLPQGGAALGAFLGAWDGFCAAVGATDASRAEWSGGRTLLPAIEADLPHWRTDSAGGSLLRLSRWIDVLTACGELSASGLPAFSDAILAAQVSGDELERLVRLAIARAALDERLAAMGLSGFDDVQRAQLTRRFLETGDDLRKRMVQELPARIVSARSFAPGRFRGRVGELDREASRKRGGLTIRGMFEKYGSVIGEVTPCLLMSPHSIARFLPSGALDVDVVIFDEASQIRVAESVGAMGRGASVIVVGDSRQMPPTSFAQVNLDDADADVAPPDEVLAPQDQESILSEAVETRMARLWLTWHYRSADESLISFSNHRYYDGRLSSFPGPPERRDGLGVSFRRVEGVFDRGGRGATRTNRIEAESILAEIRARLRDDPSESIGVVTFNSQQADLVLTMLEECGDPNVAAALERDDDASTLFVKNLENVQGDERDTILFSLAFSVDPTTGLLPLNFGPLNRAGGERRLNVAITRARREVVLFASFDPHHIDERRTSAAALLDLKEYLTHAKDASDGTARVRALSATDLHRDEVRDALRERGLEVVENVGMSSFTVDLAVRLDDAHPWVAVMLDGPGWSARRTVGDRDALPSAVLVGRMGWDRVERVYLPSWLHRRDEVINGLVSAASAPAGSGSTAMEAPEHPVPAQPEPPHGPSAATPPARNGLIRGTPVLSSATVANDDGSRDETIPRFTPASDAPRRGLDVSTLDELPASWAAAKVREVALRVAEEEGPVQQERLARIVARRFGLSRVRQDRIDAILATLPRGRRERTSLGTYIWPENTASSTYAGYRVTPSGVPRPIDEIAPHEVANAMAEVAASSHGIETDELIREVAELFDYRRITAPVRARLSSVVTWAIAENRLEDHDGLVLPTSDSRPKGA</sequence>
<evidence type="ECO:0000313" key="6">
    <source>
        <dbReference type="EMBL" id="MDN4483202.1"/>
    </source>
</evidence>
<dbReference type="Pfam" id="PF13086">
    <property type="entry name" value="AAA_11"/>
    <property type="match status" value="1"/>
</dbReference>
<feature type="compositionally biased region" description="Basic and acidic residues" evidence="1">
    <location>
        <begin position="139"/>
        <end position="154"/>
    </location>
</feature>
<feature type="region of interest" description="Disordered" evidence="1">
    <location>
        <begin position="1950"/>
        <end position="2022"/>
    </location>
</feature>
<evidence type="ECO:0000313" key="7">
    <source>
        <dbReference type="Proteomes" id="UP001172756"/>
    </source>
</evidence>
<comment type="caution">
    <text evidence="6">The sequence shown here is derived from an EMBL/GenBank/DDBJ whole genome shotgun (WGS) entry which is preliminary data.</text>
</comment>
<dbReference type="InterPro" id="IPR049468">
    <property type="entry name" value="Restrct_endonuc-II-like_dom"/>
</dbReference>
<dbReference type="PANTHER" id="PTHR10887">
    <property type="entry name" value="DNA2/NAM7 HELICASE FAMILY"/>
    <property type="match status" value="1"/>
</dbReference>
<dbReference type="InterPro" id="IPR045055">
    <property type="entry name" value="DNA2/NAM7-like"/>
</dbReference>
<dbReference type="Pfam" id="PF18731">
    <property type="entry name" value="HEPN_Swt1"/>
    <property type="match status" value="1"/>
</dbReference>
<dbReference type="Gene3D" id="3.10.620.30">
    <property type="match status" value="1"/>
</dbReference>
<proteinExistence type="predicted"/>
<dbReference type="Pfam" id="PF18741">
    <property type="entry name" value="MTES_1575"/>
    <property type="match status" value="1"/>
</dbReference>
<dbReference type="CDD" id="cd18808">
    <property type="entry name" value="SF1_C_Upf1"/>
    <property type="match status" value="1"/>
</dbReference>
<feature type="compositionally biased region" description="Pro residues" evidence="1">
    <location>
        <begin position="1964"/>
        <end position="1975"/>
    </location>
</feature>
<feature type="region of interest" description="Disordered" evidence="1">
    <location>
        <begin position="535"/>
        <end position="565"/>
    </location>
</feature>
<evidence type="ECO:0000259" key="3">
    <source>
        <dbReference type="Pfam" id="PF13087"/>
    </source>
</evidence>
<accession>A0AB35MHJ7</accession>
<gene>
    <name evidence="6" type="ORF">QQ002_06585</name>
</gene>
<evidence type="ECO:0000259" key="2">
    <source>
        <dbReference type="Pfam" id="PF13086"/>
    </source>
</evidence>
<dbReference type="RefSeq" id="WP_301160119.1">
    <property type="nucleotide sequence ID" value="NZ_JAUHQB010000003.1"/>
</dbReference>
<dbReference type="PANTHER" id="PTHR10887:SF530">
    <property type="entry name" value="SUPERFAMILY I DNA HELICASES"/>
    <property type="match status" value="1"/>
</dbReference>
<feature type="domain" description="Swt1-like HEPN" evidence="4">
    <location>
        <begin position="10"/>
        <end position="119"/>
    </location>
</feature>
<feature type="domain" description="DNA2/NAM7 helicase-like C-terminal" evidence="3">
    <location>
        <begin position="1607"/>
        <end position="1805"/>
    </location>
</feature>
<feature type="domain" description="Restriction endonuclease type II-like" evidence="5">
    <location>
        <begin position="1853"/>
        <end position="1946"/>
    </location>
</feature>
<evidence type="ECO:0000256" key="1">
    <source>
        <dbReference type="SAM" id="MobiDB-lite"/>
    </source>
</evidence>
<dbReference type="InterPro" id="IPR025103">
    <property type="entry name" value="DUF4011"/>
</dbReference>
<dbReference type="InterPro" id="IPR041677">
    <property type="entry name" value="DNA2/NAM7_AAA_11"/>
</dbReference>
<dbReference type="Gene3D" id="3.40.50.300">
    <property type="entry name" value="P-loop containing nucleotide triphosphate hydrolases"/>
    <property type="match status" value="3"/>
</dbReference>